<dbReference type="EMBL" id="CP002364">
    <property type="protein sequence ID" value="ADW17877.1"/>
    <property type="molecule type" value="Genomic_DNA"/>
</dbReference>
<accession>A0A7U4DPD2</accession>
<keyword evidence="1" id="KW-0472">Membrane</keyword>
<reference evidence="2 3" key="1">
    <citation type="journal article" date="2011" name="Stand. Genomic Sci.">
        <title>Complete genome sequence of Desulfobulbus propionicus type strain (1pr3).</title>
        <authorList>
            <person name="Pagani I."/>
            <person name="Lapidus A."/>
            <person name="Nolan M."/>
            <person name="Lucas S."/>
            <person name="Hammon N."/>
            <person name="Deshpande S."/>
            <person name="Cheng J.F."/>
            <person name="Chertkov O."/>
            <person name="Davenport K."/>
            <person name="Tapia R."/>
            <person name="Han C."/>
            <person name="Goodwin L."/>
            <person name="Pitluck S."/>
            <person name="Liolios K."/>
            <person name="Mavromatis K."/>
            <person name="Ivanova N."/>
            <person name="Mikhailova N."/>
            <person name="Pati A."/>
            <person name="Chen A."/>
            <person name="Palaniappan K."/>
            <person name="Land M."/>
            <person name="Hauser L."/>
            <person name="Chang Y.J."/>
            <person name="Jeffries C.D."/>
            <person name="Detter J.C."/>
            <person name="Brambilla E."/>
            <person name="Kannan K.P."/>
            <person name="Djao O.D."/>
            <person name="Rohde M."/>
            <person name="Pukall R."/>
            <person name="Spring S."/>
            <person name="Goker M."/>
            <person name="Sikorski J."/>
            <person name="Woyke T."/>
            <person name="Bristow J."/>
            <person name="Eisen J.A."/>
            <person name="Markowitz V."/>
            <person name="Hugenholtz P."/>
            <person name="Kyrpides N.C."/>
            <person name="Klenk H.P."/>
        </authorList>
    </citation>
    <scope>NUCLEOTIDE SEQUENCE [LARGE SCALE GENOMIC DNA]</scope>
    <source>
        <strain evidence="3">ATCC 33891 / DSM 2032 / 1pr3</strain>
    </source>
</reference>
<feature type="transmembrane region" description="Helical" evidence="1">
    <location>
        <begin position="79"/>
        <end position="99"/>
    </location>
</feature>
<keyword evidence="3" id="KW-1185">Reference proteome</keyword>
<sequence>MRGVHGDCVAMNRGADRTPHTDHSNFVCLIGARRRSAPRLSDEIMKNDTIYKVWLAVLIIFLLSLTVWAIFYIEKPEHRITIFGIVGAIVTALTSVLSVNLNHNKVKEREIDLLIIKEKQKVFEHFYNAYFDIIKSTKKGNQQKIQSKVENELMEFKRGLMNWGSEEIIQSYLNFEENIGKPDQSTFEMLSNGNKFIKDLRKEMGFHDSKSLNILNIILTAEAREELKNN</sequence>
<organism evidence="2 3">
    <name type="scientific">Desulfobulbus propionicus (strain ATCC 33891 / DSM 2032 / VKM B-1956 / 1pr3)</name>
    <dbReference type="NCBI Taxonomy" id="577650"/>
    <lineage>
        <taxon>Bacteria</taxon>
        <taxon>Pseudomonadati</taxon>
        <taxon>Thermodesulfobacteriota</taxon>
        <taxon>Desulfobulbia</taxon>
        <taxon>Desulfobulbales</taxon>
        <taxon>Desulfobulbaceae</taxon>
        <taxon>Desulfobulbus</taxon>
    </lineage>
</organism>
<name>A0A7U4DPD2_DESPD</name>
<evidence type="ECO:0000256" key="1">
    <source>
        <dbReference type="SAM" id="Phobius"/>
    </source>
</evidence>
<protein>
    <submittedName>
        <fullName evidence="2">Uncharacterized protein</fullName>
    </submittedName>
</protein>
<dbReference type="KEGG" id="dpr:Despr_1727"/>
<evidence type="ECO:0000313" key="2">
    <source>
        <dbReference type="EMBL" id="ADW17877.1"/>
    </source>
</evidence>
<keyword evidence="1" id="KW-1133">Transmembrane helix</keyword>
<feature type="transmembrane region" description="Helical" evidence="1">
    <location>
        <begin position="53"/>
        <end position="73"/>
    </location>
</feature>
<proteinExistence type="predicted"/>
<evidence type="ECO:0000313" key="3">
    <source>
        <dbReference type="Proteomes" id="UP000006365"/>
    </source>
</evidence>
<dbReference type="AlphaFoldDB" id="A0A7U4DPD2"/>
<dbReference type="Proteomes" id="UP000006365">
    <property type="component" value="Chromosome"/>
</dbReference>
<gene>
    <name evidence="2" type="ordered locus">Despr_1727</name>
</gene>
<keyword evidence="1" id="KW-0812">Transmembrane</keyword>